<keyword evidence="3" id="KW-1185">Reference proteome</keyword>
<comment type="caution">
    <text evidence="2">The sequence shown here is derived from an EMBL/GenBank/DDBJ whole genome shotgun (WGS) entry which is preliminary data.</text>
</comment>
<organism evidence="2 3">
    <name type="scientific">Paragemmobacter straminiformis</name>
    <dbReference type="NCBI Taxonomy" id="2045119"/>
    <lineage>
        <taxon>Bacteria</taxon>
        <taxon>Pseudomonadati</taxon>
        <taxon>Pseudomonadota</taxon>
        <taxon>Alphaproteobacteria</taxon>
        <taxon>Rhodobacterales</taxon>
        <taxon>Paracoccaceae</taxon>
        <taxon>Paragemmobacter</taxon>
    </lineage>
</organism>
<name>A0A842IAC0_9RHOB</name>
<dbReference type="GO" id="GO:0008168">
    <property type="term" value="F:methyltransferase activity"/>
    <property type="evidence" value="ECO:0007669"/>
    <property type="project" value="UniProtKB-KW"/>
</dbReference>
<dbReference type="InterPro" id="IPR029063">
    <property type="entry name" value="SAM-dependent_MTases_sf"/>
</dbReference>
<reference evidence="2 3" key="1">
    <citation type="journal article" date="2017" name="Int. J. Syst. Evol. Microbiol.">
        <title>Gemmobacter straminiformis sp. nov., isolated from an artificial fountain.</title>
        <authorList>
            <person name="Kang J.Y."/>
            <person name="Kim M.J."/>
            <person name="Chun J."/>
            <person name="Son K.P."/>
            <person name="Jahng K.Y."/>
        </authorList>
    </citation>
    <scope>NUCLEOTIDE SEQUENCE [LARGE SCALE GENOMIC DNA]</scope>
    <source>
        <strain evidence="2 3">CAM-8</strain>
    </source>
</reference>
<dbReference type="SUPFAM" id="SSF53335">
    <property type="entry name" value="S-adenosyl-L-methionine-dependent methyltransferases"/>
    <property type="match status" value="1"/>
</dbReference>
<sequence length="243" mass="25863">MSMIRDFLRWRRVRKHVAQHGWRFDFHGVEVRLPVMDQPGFANALLRGKYEAEEAALILSHLPPDCPVIELGGSLGIVSALIGSRLRAGLAHVIVEANEALLPVCSVNAGVGKRAGVELRHAAVFYGGPVARFAAGGNIHANRLAEGDAAGVIEVPAVTLAEVWQGIGRPEGFTLVCDIEGGEVPLVLGEGDVLAHAGTVIMELHPAVYPDGEATVDAICARMGAAGLRQAARLRDVVLWVRD</sequence>
<dbReference type="AlphaFoldDB" id="A0A842IAC0"/>
<feature type="domain" description="Methyltransferase FkbM" evidence="1">
    <location>
        <begin position="87"/>
        <end position="219"/>
    </location>
</feature>
<evidence type="ECO:0000313" key="2">
    <source>
        <dbReference type="EMBL" id="MBC2836297.1"/>
    </source>
</evidence>
<dbReference type="InterPro" id="IPR006342">
    <property type="entry name" value="FkbM_mtfrase"/>
</dbReference>
<evidence type="ECO:0000313" key="3">
    <source>
        <dbReference type="Proteomes" id="UP000555411"/>
    </source>
</evidence>
<gene>
    <name evidence="2" type="ORF">H7F16_12330</name>
</gene>
<dbReference type="Proteomes" id="UP000555411">
    <property type="component" value="Unassembled WGS sequence"/>
</dbReference>
<protein>
    <submittedName>
        <fullName evidence="2">FkbM family methyltransferase</fullName>
    </submittedName>
</protein>
<keyword evidence="2" id="KW-0808">Transferase</keyword>
<proteinExistence type="predicted"/>
<dbReference type="Pfam" id="PF05050">
    <property type="entry name" value="Methyltransf_21"/>
    <property type="match status" value="1"/>
</dbReference>
<accession>A0A842IAC0</accession>
<evidence type="ECO:0000259" key="1">
    <source>
        <dbReference type="Pfam" id="PF05050"/>
    </source>
</evidence>
<dbReference type="RefSeq" id="WP_185797901.1">
    <property type="nucleotide sequence ID" value="NZ_JACLQD010000003.1"/>
</dbReference>
<dbReference type="GO" id="GO:0032259">
    <property type="term" value="P:methylation"/>
    <property type="evidence" value="ECO:0007669"/>
    <property type="project" value="UniProtKB-KW"/>
</dbReference>
<keyword evidence="2" id="KW-0489">Methyltransferase</keyword>
<dbReference type="EMBL" id="JACLQD010000003">
    <property type="protein sequence ID" value="MBC2836297.1"/>
    <property type="molecule type" value="Genomic_DNA"/>
</dbReference>